<evidence type="ECO:0000313" key="3">
    <source>
        <dbReference type="Proteomes" id="UP000179230"/>
    </source>
</evidence>
<sequence length="79" mass="7922">MLVHVEEVVNETPSIARGEDGMSIFGKSGGDGGGSRPSPAQVSKLAAQTKGLSSKPSRPAGSAWSTKPSKGPGSKSGKK</sequence>
<evidence type="ECO:0000313" key="2">
    <source>
        <dbReference type="EMBL" id="OGG87691.1"/>
    </source>
</evidence>
<feature type="compositionally biased region" description="Low complexity" evidence="1">
    <location>
        <begin position="67"/>
        <end position="79"/>
    </location>
</feature>
<evidence type="ECO:0000256" key="1">
    <source>
        <dbReference type="SAM" id="MobiDB-lite"/>
    </source>
</evidence>
<comment type="caution">
    <text evidence="2">The sequence shown here is derived from an EMBL/GenBank/DDBJ whole genome shotgun (WGS) entry which is preliminary data.</text>
</comment>
<feature type="region of interest" description="Disordered" evidence="1">
    <location>
        <begin position="1"/>
        <end position="79"/>
    </location>
</feature>
<dbReference type="Proteomes" id="UP000179230">
    <property type="component" value="Unassembled WGS sequence"/>
</dbReference>
<accession>A0A1F6FP99</accession>
<dbReference type="AlphaFoldDB" id="A0A1F6FP99"/>
<reference evidence="2 3" key="1">
    <citation type="journal article" date="2016" name="Nat. Commun.">
        <title>Thousands of microbial genomes shed light on interconnected biogeochemical processes in an aquifer system.</title>
        <authorList>
            <person name="Anantharaman K."/>
            <person name="Brown C.T."/>
            <person name="Hug L.A."/>
            <person name="Sharon I."/>
            <person name="Castelle C.J."/>
            <person name="Probst A.J."/>
            <person name="Thomas B.C."/>
            <person name="Singh A."/>
            <person name="Wilkins M.J."/>
            <person name="Karaoz U."/>
            <person name="Brodie E.L."/>
            <person name="Williams K.H."/>
            <person name="Hubbard S.S."/>
            <person name="Banfield J.F."/>
        </authorList>
    </citation>
    <scope>NUCLEOTIDE SEQUENCE [LARGE SCALE GENOMIC DNA]</scope>
</reference>
<proteinExistence type="predicted"/>
<organism evidence="2 3">
    <name type="scientific">Candidatus Kaiserbacteria bacterium RIFOXYD1_FULL_42_15</name>
    <dbReference type="NCBI Taxonomy" id="1798532"/>
    <lineage>
        <taxon>Bacteria</taxon>
        <taxon>Candidatus Kaiseribacteriota</taxon>
    </lineage>
</organism>
<name>A0A1F6FP99_9BACT</name>
<protein>
    <submittedName>
        <fullName evidence="2">Uncharacterized protein</fullName>
    </submittedName>
</protein>
<gene>
    <name evidence="2" type="ORF">A2592_00960</name>
</gene>
<dbReference type="EMBL" id="MFMT01000043">
    <property type="protein sequence ID" value="OGG87691.1"/>
    <property type="molecule type" value="Genomic_DNA"/>
</dbReference>